<reference evidence="3 4" key="1">
    <citation type="journal article" date="2013" name="MBio">
        <title>Genome sequencing of the plant pathogen Taphrina deformans, the causal agent of peach leaf curl.</title>
        <authorList>
            <person name="Cisse O.H."/>
            <person name="Almeida J.M.G.C.F."/>
            <person name="Fonseca A."/>
            <person name="Kumar A.A."/>
            <person name="Salojaervi J."/>
            <person name="Overmyer K."/>
            <person name="Hauser P.M."/>
            <person name="Pagni M."/>
        </authorList>
    </citation>
    <scope>NUCLEOTIDE SEQUENCE [LARGE SCALE GENOMIC DNA]</scope>
    <source>
        <strain evidence="4">PYCC 5710 / ATCC 11124 / CBS 356.35 / IMI 108563 / JCM 9778 / NBRC 8474</strain>
    </source>
</reference>
<dbReference type="PANTHER" id="PTHR43327">
    <property type="entry name" value="STOMATIN-LIKE PROTEIN 2, MITOCHONDRIAL"/>
    <property type="match status" value="1"/>
</dbReference>
<dbReference type="SMART" id="SM00244">
    <property type="entry name" value="PHB"/>
    <property type="match status" value="1"/>
</dbReference>
<dbReference type="Pfam" id="PF01145">
    <property type="entry name" value="Band_7"/>
    <property type="match status" value="1"/>
</dbReference>
<feature type="domain" description="Band 7" evidence="2">
    <location>
        <begin position="49"/>
        <end position="207"/>
    </location>
</feature>
<evidence type="ECO:0000259" key="2">
    <source>
        <dbReference type="SMART" id="SM00244"/>
    </source>
</evidence>
<dbReference type="PANTHER" id="PTHR43327:SF10">
    <property type="entry name" value="STOMATIN-LIKE PROTEIN 2, MITOCHONDRIAL"/>
    <property type="match status" value="1"/>
</dbReference>
<protein>
    <submittedName>
        <fullName evidence="3">Uncharacterized protein C16G5.07c</fullName>
    </submittedName>
</protein>
<name>R4XA68_TAPDE</name>
<comment type="caution">
    <text evidence="3">The sequence shown here is derived from an EMBL/GenBank/DDBJ whole genome shotgun (WGS) entry which is preliminary data.</text>
</comment>
<dbReference type="PRINTS" id="PR00721">
    <property type="entry name" value="STOMATIN"/>
</dbReference>
<dbReference type="InterPro" id="IPR050710">
    <property type="entry name" value="Band7/mec-2_domain"/>
</dbReference>
<dbReference type="EMBL" id="CAHR02000094">
    <property type="protein sequence ID" value="CCG82642.1"/>
    <property type="molecule type" value="Genomic_DNA"/>
</dbReference>
<comment type="similarity">
    <text evidence="1">Belongs to the band 7/mec-2 family.</text>
</comment>
<dbReference type="OrthoDB" id="434619at2759"/>
<evidence type="ECO:0000256" key="1">
    <source>
        <dbReference type="ARBA" id="ARBA00008164"/>
    </source>
</evidence>
<proteinExistence type="inferred from homology"/>
<dbReference type="eggNOG" id="KOG2620">
    <property type="taxonomic scope" value="Eukaryota"/>
</dbReference>
<dbReference type="STRING" id="1097556.R4XA68"/>
<sequence length="213" mass="23342">MQRSVKLLRTSGSTHNVPCHSIQPTLIRTYASATQPENLSTSRKAVTNTVFVSVPQETAYIVERFGKYSKTLDAGLAILAPVIDKIPYVKSLKELALEVPAQSAITSDNITLDIDGVLYIKIVDPYKASYGVEDAEYAVNQLAQTTMRNQVGQMSLDDVLRSRSTLSAKITGAVNEAATAWGVKCLRYEIRDIQPPKSVLLAMHRAAVDRLFG</sequence>
<dbReference type="Proteomes" id="UP000013776">
    <property type="component" value="Unassembled WGS sequence"/>
</dbReference>
<dbReference type="CDD" id="cd08829">
    <property type="entry name" value="SPFH_paraslipin"/>
    <property type="match status" value="1"/>
</dbReference>
<evidence type="ECO:0000313" key="4">
    <source>
        <dbReference type="Proteomes" id="UP000013776"/>
    </source>
</evidence>
<dbReference type="InterPro" id="IPR036013">
    <property type="entry name" value="Band_7/SPFH_dom_sf"/>
</dbReference>
<keyword evidence="4" id="KW-1185">Reference proteome</keyword>
<dbReference type="VEuPathDB" id="FungiDB:TAPDE_002734"/>
<dbReference type="InterPro" id="IPR001972">
    <property type="entry name" value="Stomatin_HflK_fam"/>
</dbReference>
<dbReference type="GO" id="GO:0098552">
    <property type="term" value="C:side of membrane"/>
    <property type="evidence" value="ECO:0007669"/>
    <property type="project" value="UniProtKB-ARBA"/>
</dbReference>
<dbReference type="InterPro" id="IPR001107">
    <property type="entry name" value="Band_7"/>
</dbReference>
<evidence type="ECO:0000313" key="3">
    <source>
        <dbReference type="EMBL" id="CCG82642.1"/>
    </source>
</evidence>
<dbReference type="SUPFAM" id="SSF117892">
    <property type="entry name" value="Band 7/SPFH domain"/>
    <property type="match status" value="1"/>
</dbReference>
<dbReference type="GO" id="GO:0007005">
    <property type="term" value="P:mitochondrion organization"/>
    <property type="evidence" value="ECO:0007669"/>
    <property type="project" value="TreeGrafter"/>
</dbReference>
<organism evidence="3 4">
    <name type="scientific">Taphrina deformans (strain PYCC 5710 / ATCC 11124 / CBS 356.35 / IMI 108563 / JCM 9778 / NBRC 8474)</name>
    <name type="common">Peach leaf curl fungus</name>
    <name type="synonym">Lalaria deformans</name>
    <dbReference type="NCBI Taxonomy" id="1097556"/>
    <lineage>
        <taxon>Eukaryota</taxon>
        <taxon>Fungi</taxon>
        <taxon>Dikarya</taxon>
        <taxon>Ascomycota</taxon>
        <taxon>Taphrinomycotina</taxon>
        <taxon>Taphrinomycetes</taxon>
        <taxon>Taphrinales</taxon>
        <taxon>Taphrinaceae</taxon>
        <taxon>Taphrina</taxon>
    </lineage>
</organism>
<dbReference type="AlphaFoldDB" id="R4XA68"/>
<gene>
    <name evidence="3" type="ORF">TAPDE_002734</name>
</gene>
<dbReference type="FunFam" id="3.30.479.30:FF:000004">
    <property type="entry name" value="Putative membrane protease family, stomatin"/>
    <property type="match status" value="1"/>
</dbReference>
<dbReference type="GO" id="GO:0005886">
    <property type="term" value="C:plasma membrane"/>
    <property type="evidence" value="ECO:0007669"/>
    <property type="project" value="UniProtKB-ARBA"/>
</dbReference>
<accession>R4XA68</accession>
<dbReference type="GO" id="GO:0005739">
    <property type="term" value="C:mitochondrion"/>
    <property type="evidence" value="ECO:0007669"/>
    <property type="project" value="TreeGrafter"/>
</dbReference>
<dbReference type="Gene3D" id="3.30.479.30">
    <property type="entry name" value="Band 7 domain"/>
    <property type="match status" value="1"/>
</dbReference>